<dbReference type="InterPro" id="IPR008183">
    <property type="entry name" value="Aldose_1/G6P_1-epimerase"/>
</dbReference>
<dbReference type="Gene3D" id="2.70.98.10">
    <property type="match status" value="1"/>
</dbReference>
<name>A0A1T5I8G7_9MICO</name>
<gene>
    <name evidence="1" type="ORF">SAMN04324258_0156</name>
</gene>
<dbReference type="STRING" id="526729.SAMN04324258_0156"/>
<dbReference type="CDD" id="cd09022">
    <property type="entry name" value="Aldose_epim_Ec_YihR"/>
    <property type="match status" value="1"/>
</dbReference>
<dbReference type="InterPro" id="IPR037480">
    <property type="entry name" value="YihR-like"/>
</dbReference>
<dbReference type="Pfam" id="PF01263">
    <property type="entry name" value="Aldose_epim"/>
    <property type="match status" value="1"/>
</dbReference>
<accession>A0A1T5I8G7</accession>
<reference evidence="1 2" key="1">
    <citation type="submission" date="2017-02" db="EMBL/GenBank/DDBJ databases">
        <authorList>
            <person name="Peterson S.W."/>
        </authorList>
    </citation>
    <scope>NUCLEOTIDE SEQUENCE [LARGE SCALE GENOMIC DNA]</scope>
    <source>
        <strain evidence="1 2">DSM 21481</strain>
    </source>
</reference>
<dbReference type="InterPro" id="IPR011013">
    <property type="entry name" value="Gal_mutarotase_sf_dom"/>
</dbReference>
<dbReference type="EMBL" id="FUZQ01000001">
    <property type="protein sequence ID" value="SKC35481.1"/>
    <property type="molecule type" value="Genomic_DNA"/>
</dbReference>
<evidence type="ECO:0000313" key="2">
    <source>
        <dbReference type="Proteomes" id="UP000189777"/>
    </source>
</evidence>
<protein>
    <submittedName>
        <fullName evidence="1">Aldose 1-epimerase</fullName>
    </submittedName>
</protein>
<keyword evidence="2" id="KW-1185">Reference proteome</keyword>
<dbReference type="GO" id="GO:0016853">
    <property type="term" value="F:isomerase activity"/>
    <property type="evidence" value="ECO:0007669"/>
    <property type="project" value="InterPro"/>
</dbReference>
<dbReference type="AlphaFoldDB" id="A0A1T5I8G7"/>
<proteinExistence type="predicted"/>
<organism evidence="1 2">
    <name type="scientific">Krasilnikoviella flava</name>
    <dbReference type="NCBI Taxonomy" id="526729"/>
    <lineage>
        <taxon>Bacteria</taxon>
        <taxon>Bacillati</taxon>
        <taxon>Actinomycetota</taxon>
        <taxon>Actinomycetes</taxon>
        <taxon>Micrococcales</taxon>
        <taxon>Promicromonosporaceae</taxon>
        <taxon>Krasilnikoviella</taxon>
    </lineage>
</organism>
<dbReference type="Proteomes" id="UP000189777">
    <property type="component" value="Unassembled WGS sequence"/>
</dbReference>
<dbReference type="GO" id="GO:0030246">
    <property type="term" value="F:carbohydrate binding"/>
    <property type="evidence" value="ECO:0007669"/>
    <property type="project" value="InterPro"/>
</dbReference>
<sequence length="332" mass="36042">MLSYFWFSYATSPAPIRRADYGVSVNTAESSAVPAPSGRQFRISSGEHRATITEVGAMVREYTVAGRDVFVPFAENEPAPVFNAAVLQPWPNRLRDGAYTADGVRHQVAVSEPDRDTALHGLVCWYRWTPVDVADDAVTLELALPAQKGWPFQLVLQARYTVSDDGLEVVVRARNVGTGTAPYGVGFHPWLSTGGTPLDECTVSLDATTHVTVDDRLLPTGTEPVAGPYDLRATRSLAGLDLDDAWVDATRDDSGLSWARLGRPDGTTAAIWMDGSMDCWQVCSADHIDGYERFGLAAEPMSCVADAFNTGERLVRLAPGDEHVVRWGATLL</sequence>
<evidence type="ECO:0000313" key="1">
    <source>
        <dbReference type="EMBL" id="SKC35481.1"/>
    </source>
</evidence>
<dbReference type="InterPro" id="IPR014718">
    <property type="entry name" value="GH-type_carb-bd"/>
</dbReference>
<dbReference type="SUPFAM" id="SSF74650">
    <property type="entry name" value="Galactose mutarotase-like"/>
    <property type="match status" value="1"/>
</dbReference>
<dbReference type="GO" id="GO:0005975">
    <property type="term" value="P:carbohydrate metabolic process"/>
    <property type="evidence" value="ECO:0007669"/>
    <property type="project" value="InterPro"/>
</dbReference>